<dbReference type="InterPro" id="IPR012340">
    <property type="entry name" value="NA-bd_OB-fold"/>
</dbReference>
<keyword evidence="4 5" id="KW-0472">Membrane</keyword>
<dbReference type="InterPro" id="IPR052165">
    <property type="entry name" value="Membrane_assoc_protease"/>
</dbReference>
<sequence>VFSAGKSAMVITIDGSINPVTAEFITESIKTADKDPDIEVLVIEMDTPGGLDTSMRQIIKGMQAAKKPVVVYVAPSGSRAASAGAFITVAAHVAAMAPGTNIGSASPVNMGGGGMDKTMKKKVTNDAAAYIKSLAEAHGRNGKLAEKFVRKSSNMPETEAKKENIIDFIADDLPSLLKAIDGTKVKTSAGERTLKTAGLTIKKQGMNWRQEVFNALANPNIAYILMMLGFYGLFFELSNPGSIVPGVIGAISLILAFYSMQTLPINYAGALLIALAVILFLLEIKVPSYGILTIGGIISFTIGSMMLVDSPEEYLNISFSVIAPTAILTAAFFLFLVGSAIKIQSKKTKTGKEGMIGAEGVVDSVISGGKAGTIFVVGELWNAVTDADDIKKGESVEVTGQNGLTLIVKPRGKGAS</sequence>
<dbReference type="Pfam" id="PF24961">
    <property type="entry name" value="NfeD_membrane"/>
    <property type="match status" value="1"/>
</dbReference>
<reference evidence="9" key="1">
    <citation type="submission" date="2018-06" db="EMBL/GenBank/DDBJ databases">
        <authorList>
            <person name="Zhirakovskaya E."/>
        </authorList>
    </citation>
    <scope>NUCLEOTIDE SEQUENCE</scope>
</reference>
<dbReference type="InterPro" id="IPR056739">
    <property type="entry name" value="NfeD_membrane"/>
</dbReference>
<feature type="transmembrane region" description="Helical" evidence="5">
    <location>
        <begin position="314"/>
        <end position="337"/>
    </location>
</feature>
<evidence type="ECO:0000256" key="3">
    <source>
        <dbReference type="ARBA" id="ARBA00022989"/>
    </source>
</evidence>
<feature type="transmembrane region" description="Helical" evidence="5">
    <location>
        <begin position="289"/>
        <end position="308"/>
    </location>
</feature>
<dbReference type="Gene3D" id="3.90.226.10">
    <property type="entry name" value="2-enoyl-CoA Hydratase, Chain A, domain 1"/>
    <property type="match status" value="1"/>
</dbReference>
<dbReference type="GO" id="GO:0016020">
    <property type="term" value="C:membrane"/>
    <property type="evidence" value="ECO:0007669"/>
    <property type="project" value="UniProtKB-SubCell"/>
</dbReference>
<evidence type="ECO:0000259" key="8">
    <source>
        <dbReference type="Pfam" id="PF25145"/>
    </source>
</evidence>
<dbReference type="GO" id="GO:0008233">
    <property type="term" value="F:peptidase activity"/>
    <property type="evidence" value="ECO:0007669"/>
    <property type="project" value="UniProtKB-KW"/>
</dbReference>
<evidence type="ECO:0000256" key="2">
    <source>
        <dbReference type="ARBA" id="ARBA00022692"/>
    </source>
</evidence>
<dbReference type="InterPro" id="IPR002810">
    <property type="entry name" value="NfeD-like_C"/>
</dbReference>
<accession>A0A3B1CH18</accession>
<dbReference type="AlphaFoldDB" id="A0A3B1CH18"/>
<gene>
    <name evidence="9" type="ORF">MNBD_NITROSPINAE04-52</name>
</gene>
<evidence type="ECO:0000313" key="9">
    <source>
        <dbReference type="EMBL" id="VAX21940.1"/>
    </source>
</evidence>
<dbReference type="SUPFAM" id="SSF141322">
    <property type="entry name" value="NfeD domain-like"/>
    <property type="match status" value="1"/>
</dbReference>
<feature type="domain" description="NfeD1b N-terminal" evidence="8">
    <location>
        <begin position="9"/>
        <end position="171"/>
    </location>
</feature>
<dbReference type="Pfam" id="PF25145">
    <property type="entry name" value="NfeD1b_N"/>
    <property type="match status" value="1"/>
</dbReference>
<dbReference type="InterPro" id="IPR029045">
    <property type="entry name" value="ClpP/crotonase-like_dom_sf"/>
</dbReference>
<feature type="transmembrane region" description="Helical" evidence="5">
    <location>
        <begin position="241"/>
        <end position="259"/>
    </location>
</feature>
<protein>
    <submittedName>
        <fullName evidence="9">Membrane-bound ClpP-class protease associated with aq_911</fullName>
    </submittedName>
</protein>
<keyword evidence="9" id="KW-0645">Protease</keyword>
<dbReference type="Gene3D" id="2.40.50.140">
    <property type="entry name" value="Nucleic acid-binding proteins"/>
    <property type="match status" value="1"/>
</dbReference>
<comment type="subcellular location">
    <subcellularLocation>
        <location evidence="1">Membrane</location>
        <topology evidence="1">Multi-pass membrane protein</topology>
    </subcellularLocation>
</comment>
<keyword evidence="2 5" id="KW-0812">Transmembrane</keyword>
<organism evidence="9">
    <name type="scientific">hydrothermal vent metagenome</name>
    <dbReference type="NCBI Taxonomy" id="652676"/>
    <lineage>
        <taxon>unclassified sequences</taxon>
        <taxon>metagenomes</taxon>
        <taxon>ecological metagenomes</taxon>
    </lineage>
</organism>
<dbReference type="PANTHER" id="PTHR33507">
    <property type="entry name" value="INNER MEMBRANE PROTEIN YBBJ"/>
    <property type="match status" value="1"/>
</dbReference>
<keyword evidence="9" id="KW-0378">Hydrolase</keyword>
<evidence type="ECO:0000256" key="1">
    <source>
        <dbReference type="ARBA" id="ARBA00004141"/>
    </source>
</evidence>
<dbReference type="CDD" id="cd07020">
    <property type="entry name" value="Clp_protease_NfeD_1"/>
    <property type="match status" value="1"/>
</dbReference>
<name>A0A3B1CH18_9ZZZZ</name>
<evidence type="ECO:0000259" key="7">
    <source>
        <dbReference type="Pfam" id="PF24961"/>
    </source>
</evidence>
<feature type="non-terminal residue" evidence="9">
    <location>
        <position position="1"/>
    </location>
</feature>
<feature type="domain" description="NfeD-like C-terminal" evidence="6">
    <location>
        <begin position="353"/>
        <end position="410"/>
    </location>
</feature>
<feature type="domain" description="NfeD integral membrane" evidence="7">
    <location>
        <begin position="220"/>
        <end position="337"/>
    </location>
</feature>
<dbReference type="InterPro" id="IPR056738">
    <property type="entry name" value="NfeD1b_N"/>
</dbReference>
<feature type="transmembrane region" description="Helical" evidence="5">
    <location>
        <begin position="265"/>
        <end position="282"/>
    </location>
</feature>
<keyword evidence="3 5" id="KW-1133">Transmembrane helix</keyword>
<dbReference type="GO" id="GO:0006508">
    <property type="term" value="P:proteolysis"/>
    <property type="evidence" value="ECO:0007669"/>
    <property type="project" value="UniProtKB-KW"/>
</dbReference>
<evidence type="ECO:0000256" key="5">
    <source>
        <dbReference type="SAM" id="Phobius"/>
    </source>
</evidence>
<dbReference type="FunFam" id="3.90.226.10:FF:000089">
    <property type="entry name" value="Membrane-bound serine protease"/>
    <property type="match status" value="1"/>
</dbReference>
<dbReference type="SUPFAM" id="SSF52096">
    <property type="entry name" value="ClpP/crotonase"/>
    <property type="match status" value="1"/>
</dbReference>
<proteinExistence type="predicted"/>
<dbReference type="EMBL" id="UOGA01000212">
    <property type="protein sequence ID" value="VAX21940.1"/>
    <property type="molecule type" value="Genomic_DNA"/>
</dbReference>
<dbReference type="PANTHER" id="PTHR33507:SF4">
    <property type="entry name" value="NODULATION COMPETITIVENESS PROTEIN NFED"/>
    <property type="match status" value="1"/>
</dbReference>
<evidence type="ECO:0000256" key="4">
    <source>
        <dbReference type="ARBA" id="ARBA00023136"/>
    </source>
</evidence>
<evidence type="ECO:0000259" key="6">
    <source>
        <dbReference type="Pfam" id="PF01957"/>
    </source>
</evidence>
<dbReference type="Pfam" id="PF01957">
    <property type="entry name" value="NfeD"/>
    <property type="match status" value="1"/>
</dbReference>
<feature type="transmembrane region" description="Helical" evidence="5">
    <location>
        <begin position="212"/>
        <end position="234"/>
    </location>
</feature>